<comment type="caution">
    <text evidence="1">The sequence shown here is derived from an EMBL/GenBank/DDBJ whole genome shotgun (WGS) entry which is preliminary data.</text>
</comment>
<accession>A0A8J5JP83</accession>
<dbReference type="Proteomes" id="UP000747542">
    <property type="component" value="Unassembled WGS sequence"/>
</dbReference>
<organism evidence="1 2">
    <name type="scientific">Homarus americanus</name>
    <name type="common">American lobster</name>
    <dbReference type="NCBI Taxonomy" id="6706"/>
    <lineage>
        <taxon>Eukaryota</taxon>
        <taxon>Metazoa</taxon>
        <taxon>Ecdysozoa</taxon>
        <taxon>Arthropoda</taxon>
        <taxon>Crustacea</taxon>
        <taxon>Multicrustacea</taxon>
        <taxon>Malacostraca</taxon>
        <taxon>Eumalacostraca</taxon>
        <taxon>Eucarida</taxon>
        <taxon>Decapoda</taxon>
        <taxon>Pleocyemata</taxon>
        <taxon>Astacidea</taxon>
        <taxon>Nephropoidea</taxon>
        <taxon>Nephropidae</taxon>
        <taxon>Homarus</taxon>
    </lineage>
</organism>
<evidence type="ECO:0000313" key="2">
    <source>
        <dbReference type="Proteomes" id="UP000747542"/>
    </source>
</evidence>
<evidence type="ECO:0000313" key="1">
    <source>
        <dbReference type="EMBL" id="KAG7161446.1"/>
    </source>
</evidence>
<dbReference type="AlphaFoldDB" id="A0A8J5JP83"/>
<protein>
    <submittedName>
        <fullName evidence="1">Uncharacterized protein</fullName>
    </submittedName>
</protein>
<gene>
    <name evidence="1" type="ORF">Hamer_G021106</name>
</gene>
<name>A0A8J5JP83_HOMAM</name>
<reference evidence="1" key="1">
    <citation type="journal article" date="2021" name="Sci. Adv.">
        <title>The American lobster genome reveals insights on longevity, neural, and immune adaptations.</title>
        <authorList>
            <person name="Polinski J.M."/>
            <person name="Zimin A.V."/>
            <person name="Clark K.F."/>
            <person name="Kohn A.B."/>
            <person name="Sadowski N."/>
            <person name="Timp W."/>
            <person name="Ptitsyn A."/>
            <person name="Khanna P."/>
            <person name="Romanova D.Y."/>
            <person name="Williams P."/>
            <person name="Greenwood S.J."/>
            <person name="Moroz L.L."/>
            <person name="Walt D.R."/>
            <person name="Bodnar A.G."/>
        </authorList>
    </citation>
    <scope>NUCLEOTIDE SEQUENCE</scope>
    <source>
        <strain evidence="1">GMGI-L3</strain>
    </source>
</reference>
<dbReference type="EMBL" id="JAHLQT010029450">
    <property type="protein sequence ID" value="KAG7161446.1"/>
    <property type="molecule type" value="Genomic_DNA"/>
</dbReference>
<keyword evidence="2" id="KW-1185">Reference proteome</keyword>
<sequence length="38" mass="4275">MKVEKLSVNRNENALGGIESETQRWRDGGWWVGDKGNG</sequence>
<proteinExistence type="predicted"/>